<evidence type="ECO:0000313" key="2">
    <source>
        <dbReference type="EMBL" id="KAF7811053.1"/>
    </source>
</evidence>
<accession>A0A834W7B3</accession>
<proteinExistence type="predicted"/>
<protein>
    <submittedName>
        <fullName evidence="2">Uncharacterized protein</fullName>
    </submittedName>
</protein>
<dbReference type="Proteomes" id="UP000634136">
    <property type="component" value="Unassembled WGS sequence"/>
</dbReference>
<feature type="compositionally biased region" description="Basic and acidic residues" evidence="1">
    <location>
        <begin position="7"/>
        <end position="16"/>
    </location>
</feature>
<feature type="region of interest" description="Disordered" evidence="1">
    <location>
        <begin position="1"/>
        <end position="29"/>
    </location>
</feature>
<sequence>MGRSKGRKDEEGEHAPRNVTAECPIQKGI</sequence>
<evidence type="ECO:0000313" key="3">
    <source>
        <dbReference type="Proteomes" id="UP000634136"/>
    </source>
</evidence>
<evidence type="ECO:0000256" key="1">
    <source>
        <dbReference type="SAM" id="MobiDB-lite"/>
    </source>
</evidence>
<comment type="caution">
    <text evidence="2">The sequence shown here is derived from an EMBL/GenBank/DDBJ whole genome shotgun (WGS) entry which is preliminary data.</text>
</comment>
<dbReference type="AlphaFoldDB" id="A0A834W7B3"/>
<reference evidence="2" key="1">
    <citation type="submission" date="2020-09" db="EMBL/GenBank/DDBJ databases">
        <title>Genome-Enabled Discovery of Anthraquinone Biosynthesis in Senna tora.</title>
        <authorList>
            <person name="Kang S.-H."/>
            <person name="Pandey R.P."/>
            <person name="Lee C.-M."/>
            <person name="Sim J.-S."/>
            <person name="Jeong J.-T."/>
            <person name="Choi B.-S."/>
            <person name="Jung M."/>
            <person name="Ginzburg D."/>
            <person name="Zhao K."/>
            <person name="Won S.Y."/>
            <person name="Oh T.-J."/>
            <person name="Yu Y."/>
            <person name="Kim N.-H."/>
            <person name="Lee O.R."/>
            <person name="Lee T.-H."/>
            <person name="Bashyal P."/>
            <person name="Kim T.-S."/>
            <person name="Lee W.-H."/>
            <person name="Kawkins C."/>
            <person name="Kim C.-K."/>
            <person name="Kim J.S."/>
            <person name="Ahn B.O."/>
            <person name="Rhee S.Y."/>
            <person name="Sohng J.K."/>
        </authorList>
    </citation>
    <scope>NUCLEOTIDE SEQUENCE</scope>
    <source>
        <tissue evidence="2">Leaf</tissue>
    </source>
</reference>
<name>A0A834W7B3_9FABA</name>
<gene>
    <name evidence="2" type="ORF">G2W53_032029</name>
</gene>
<keyword evidence="3" id="KW-1185">Reference proteome</keyword>
<dbReference type="EMBL" id="JAAIUW010000010">
    <property type="protein sequence ID" value="KAF7811053.1"/>
    <property type="molecule type" value="Genomic_DNA"/>
</dbReference>
<organism evidence="2 3">
    <name type="scientific">Senna tora</name>
    <dbReference type="NCBI Taxonomy" id="362788"/>
    <lineage>
        <taxon>Eukaryota</taxon>
        <taxon>Viridiplantae</taxon>
        <taxon>Streptophyta</taxon>
        <taxon>Embryophyta</taxon>
        <taxon>Tracheophyta</taxon>
        <taxon>Spermatophyta</taxon>
        <taxon>Magnoliopsida</taxon>
        <taxon>eudicotyledons</taxon>
        <taxon>Gunneridae</taxon>
        <taxon>Pentapetalae</taxon>
        <taxon>rosids</taxon>
        <taxon>fabids</taxon>
        <taxon>Fabales</taxon>
        <taxon>Fabaceae</taxon>
        <taxon>Caesalpinioideae</taxon>
        <taxon>Cassia clade</taxon>
        <taxon>Senna</taxon>
    </lineage>
</organism>